<dbReference type="PRINTS" id="PR01415">
    <property type="entry name" value="ANKYRIN"/>
</dbReference>
<evidence type="ECO:0000256" key="3">
    <source>
        <dbReference type="PROSITE-ProRule" id="PRU00023"/>
    </source>
</evidence>
<keyword evidence="1" id="KW-0677">Repeat</keyword>
<dbReference type="Pfam" id="PF12796">
    <property type="entry name" value="Ank_2"/>
    <property type="match status" value="1"/>
</dbReference>
<dbReference type="GO" id="GO:0085020">
    <property type="term" value="P:protein K6-linked ubiquitination"/>
    <property type="evidence" value="ECO:0007669"/>
    <property type="project" value="TreeGrafter"/>
</dbReference>
<reference evidence="4 5" key="1">
    <citation type="journal article" date="2013" name="PLoS Genet.">
        <title>The genome and development-dependent transcriptomes of Pyronema confluens: a window into fungal evolution.</title>
        <authorList>
            <person name="Traeger S."/>
            <person name="Altegoer F."/>
            <person name="Freitag M."/>
            <person name="Gabaldon T."/>
            <person name="Kempken F."/>
            <person name="Kumar A."/>
            <person name="Marcet-Houben M."/>
            <person name="Poggeler S."/>
            <person name="Stajich J.E."/>
            <person name="Nowrousian M."/>
        </authorList>
    </citation>
    <scope>NUCLEOTIDE SEQUENCE [LARGE SCALE GENOMIC DNA]</scope>
    <source>
        <strain evidence="5">CBS 100304</strain>
        <tissue evidence="4">Vegetative mycelium</tissue>
    </source>
</reference>
<dbReference type="InterPro" id="IPR002110">
    <property type="entry name" value="Ankyrin_rpt"/>
</dbReference>
<protein>
    <submittedName>
        <fullName evidence="4">Similar to Serine/threonine-protein phosphatase 6 regulatory ankyrin repeat subunit B acc. no. B2RXR6</fullName>
    </submittedName>
</protein>
<keyword evidence="2 3" id="KW-0040">ANK repeat</keyword>
<feature type="repeat" description="ANK" evidence="3">
    <location>
        <begin position="7"/>
        <end position="45"/>
    </location>
</feature>
<feature type="repeat" description="ANK" evidence="3">
    <location>
        <begin position="113"/>
        <end position="145"/>
    </location>
</feature>
<dbReference type="Proteomes" id="UP000018144">
    <property type="component" value="Unassembled WGS sequence"/>
</dbReference>
<keyword evidence="5" id="KW-1185">Reference proteome</keyword>
<dbReference type="AlphaFoldDB" id="U4LTN0"/>
<dbReference type="SMART" id="SM00248">
    <property type="entry name" value="ANK"/>
    <property type="match status" value="5"/>
</dbReference>
<dbReference type="PANTHER" id="PTHR24171:SF8">
    <property type="entry name" value="BRCA1-ASSOCIATED RING DOMAIN PROTEIN 1"/>
    <property type="match status" value="1"/>
</dbReference>
<feature type="repeat" description="ANK" evidence="3">
    <location>
        <begin position="46"/>
        <end position="78"/>
    </location>
</feature>
<proteinExistence type="predicted"/>
<dbReference type="InterPro" id="IPR036770">
    <property type="entry name" value="Ankyrin_rpt-contain_sf"/>
</dbReference>
<dbReference type="EMBL" id="HF935976">
    <property type="protein sequence ID" value="CCX32965.1"/>
    <property type="molecule type" value="Genomic_DNA"/>
</dbReference>
<dbReference type="GO" id="GO:0004842">
    <property type="term" value="F:ubiquitin-protein transferase activity"/>
    <property type="evidence" value="ECO:0007669"/>
    <property type="project" value="TreeGrafter"/>
</dbReference>
<dbReference type="Gene3D" id="1.25.40.20">
    <property type="entry name" value="Ankyrin repeat-containing domain"/>
    <property type="match status" value="2"/>
</dbReference>
<dbReference type="OrthoDB" id="20872at2759"/>
<dbReference type="OMA" id="ESEHPLH"/>
<dbReference type="SUPFAM" id="SSF48403">
    <property type="entry name" value="Ankyrin repeat"/>
    <property type="match status" value="1"/>
</dbReference>
<dbReference type="STRING" id="1076935.U4LTN0"/>
<dbReference type="eggNOG" id="KOG4412">
    <property type="taxonomic scope" value="Eukaryota"/>
</dbReference>
<accession>U4LTN0</accession>
<organism evidence="4 5">
    <name type="scientific">Pyronema omphalodes (strain CBS 100304)</name>
    <name type="common">Pyronema confluens</name>
    <dbReference type="NCBI Taxonomy" id="1076935"/>
    <lineage>
        <taxon>Eukaryota</taxon>
        <taxon>Fungi</taxon>
        <taxon>Dikarya</taxon>
        <taxon>Ascomycota</taxon>
        <taxon>Pezizomycotina</taxon>
        <taxon>Pezizomycetes</taxon>
        <taxon>Pezizales</taxon>
        <taxon>Pyronemataceae</taxon>
        <taxon>Pyronema</taxon>
    </lineage>
</organism>
<dbReference type="Pfam" id="PF00023">
    <property type="entry name" value="Ank"/>
    <property type="match status" value="1"/>
</dbReference>
<name>U4LTN0_PYROM</name>
<dbReference type="PANTHER" id="PTHR24171">
    <property type="entry name" value="ANKYRIN REPEAT DOMAIN-CONTAINING PROTEIN 39-RELATED"/>
    <property type="match status" value="1"/>
</dbReference>
<evidence type="ECO:0000256" key="2">
    <source>
        <dbReference type="ARBA" id="ARBA00023043"/>
    </source>
</evidence>
<evidence type="ECO:0000313" key="5">
    <source>
        <dbReference type="Proteomes" id="UP000018144"/>
    </source>
</evidence>
<dbReference type="PROSITE" id="PS50297">
    <property type="entry name" value="ANK_REP_REGION"/>
    <property type="match status" value="2"/>
</dbReference>
<evidence type="ECO:0000313" key="4">
    <source>
        <dbReference type="EMBL" id="CCX32965.1"/>
    </source>
</evidence>
<evidence type="ECO:0000256" key="1">
    <source>
        <dbReference type="ARBA" id="ARBA00022737"/>
    </source>
</evidence>
<dbReference type="PROSITE" id="PS50088">
    <property type="entry name" value="ANK_REPEAT"/>
    <property type="match status" value="3"/>
</dbReference>
<sequence>MNAKNIVDWSPLHYAVTRESLVKDSHEKIITDLIQHGADLDAKDIADLTPLHYAALHGNTRVAELLLRQGAQSNIPSRSGMLPIHCAVKGGSLETVNLFISIYRMDINAVDHIGWTPLHYAVWNGHDSMVELLLTAGAGVNCEDKFGVTALLRAIQNNQPSIVELFLRLLPETLHQAVQF</sequence>
<gene>
    <name evidence="4" type="ORF">PCON_13990</name>
</gene>